<protein>
    <submittedName>
        <fullName evidence="2">Uncharacterized protein</fullName>
    </submittedName>
</protein>
<name>A0A1I7AJD0_9HYPH</name>
<feature type="transmembrane region" description="Helical" evidence="1">
    <location>
        <begin position="12"/>
        <end position="33"/>
    </location>
</feature>
<gene>
    <name evidence="2" type="ORF">SAMN05444141_103128</name>
</gene>
<keyword evidence="3" id="KW-1185">Reference proteome</keyword>
<evidence type="ECO:0000313" key="3">
    <source>
        <dbReference type="Proteomes" id="UP000183371"/>
    </source>
</evidence>
<dbReference type="RefSeq" id="WP_083416781.1">
    <property type="nucleotide sequence ID" value="NZ_FPBD01000003.1"/>
</dbReference>
<keyword evidence="1" id="KW-0812">Transmembrane</keyword>
<accession>A0A1I7AJD0</accession>
<proteinExistence type="predicted"/>
<dbReference type="EMBL" id="FPBD01000003">
    <property type="protein sequence ID" value="SFT75071.1"/>
    <property type="molecule type" value="Genomic_DNA"/>
</dbReference>
<evidence type="ECO:0000256" key="1">
    <source>
        <dbReference type="SAM" id="Phobius"/>
    </source>
</evidence>
<dbReference type="AlphaFoldDB" id="A0A1I7AJD0"/>
<organism evidence="2 3">
    <name type="scientific">Pseudovibrio denitrificans</name>
    <dbReference type="NCBI Taxonomy" id="258256"/>
    <lineage>
        <taxon>Bacteria</taxon>
        <taxon>Pseudomonadati</taxon>
        <taxon>Pseudomonadota</taxon>
        <taxon>Alphaproteobacteria</taxon>
        <taxon>Hyphomicrobiales</taxon>
        <taxon>Stappiaceae</taxon>
        <taxon>Pseudovibrio</taxon>
    </lineage>
</organism>
<keyword evidence="1" id="KW-1133">Transmembrane helix</keyword>
<reference evidence="3" key="1">
    <citation type="submission" date="2016-10" db="EMBL/GenBank/DDBJ databases">
        <authorList>
            <person name="Varghese N."/>
            <person name="Submissions S."/>
        </authorList>
    </citation>
    <scope>NUCLEOTIDE SEQUENCE [LARGE SCALE GENOMIC DNA]</scope>
    <source>
        <strain evidence="3">DSM 17465</strain>
    </source>
</reference>
<dbReference type="Proteomes" id="UP000183371">
    <property type="component" value="Unassembled WGS sequence"/>
</dbReference>
<feature type="transmembrane region" description="Helical" evidence="1">
    <location>
        <begin position="87"/>
        <end position="108"/>
    </location>
</feature>
<feature type="transmembrane region" description="Helical" evidence="1">
    <location>
        <begin position="144"/>
        <end position="169"/>
    </location>
</feature>
<keyword evidence="1" id="KW-0472">Membrane</keyword>
<feature type="transmembrane region" description="Helical" evidence="1">
    <location>
        <begin position="53"/>
        <end position="75"/>
    </location>
</feature>
<evidence type="ECO:0000313" key="2">
    <source>
        <dbReference type="EMBL" id="SFT75071.1"/>
    </source>
</evidence>
<sequence>MIDGTKLFFQLLRIALGFSLAIIAAGLFLSWGFFRTLSVHGGPEADIIQLIAITWSTIISASVIGALSLIPSGFAIGFAELMKWRGVIYHVSAGGLIALVLWGIGGALPADLFYASNEAGSIIAYSAPGTPTPPTEGLRPGSSVAASAGFIAGFIYWLIAGKASGSWWMSKRSSNEDMR</sequence>